<keyword evidence="1" id="KW-0812">Transmembrane</keyword>
<evidence type="ECO:0000313" key="3">
    <source>
        <dbReference type="Proteomes" id="UP001434337"/>
    </source>
</evidence>
<sequence>MPDSSRARGNAPQVKQWNAWQRLWRPFWAVPAAFSVAAVVVGVVLPNAENQLRQFAFFMFPGDDEAARGMLTTIASAMISVTGLVFSITMVVLQLASSQFTPRVLGTFLDSRVVQVTFGFFIATFLYALTVLRSVMGDDGRGDEAFVPRVAVSFGFLLVLACLVCFLAFIRHITSTIQVSKVISRIGDATMDLVDRVYPGAETGGSVDAGPSWSPTAGMTRIDIEVGDRHGHVDEIDFPGLVSIATDAGGVLVLHPQLGDFTTHGHPLATLWDADDELADDETREDREKKQAELSKRVNSEVRLATERSMRQDLSFGFRQLVDIGERALSPGVNDPTTATQVIDELHHLLREIVQRNPPSPYIAEEGVVRLVVHPPTGDLLLRLSLEELIHYGAGGLQVPRKLRLVLNDLAAVALPRYRSTIAELKDDLTAKVEAQRGVDSPQ</sequence>
<evidence type="ECO:0000256" key="1">
    <source>
        <dbReference type="SAM" id="Phobius"/>
    </source>
</evidence>
<dbReference type="Proteomes" id="UP001434337">
    <property type="component" value="Chromosome"/>
</dbReference>
<name>A0ABZ3CAY9_9ACTN</name>
<feature type="transmembrane region" description="Helical" evidence="1">
    <location>
        <begin position="146"/>
        <end position="170"/>
    </location>
</feature>
<dbReference type="RefSeq" id="WP_232548142.1">
    <property type="nucleotide sequence ID" value="NZ_CP115965.1"/>
</dbReference>
<dbReference type="InterPro" id="IPR018723">
    <property type="entry name" value="DUF2254_membrane"/>
</dbReference>
<protein>
    <submittedName>
        <fullName evidence="2">DUF2254 domain-containing protein</fullName>
    </submittedName>
</protein>
<reference evidence="2 3" key="1">
    <citation type="journal article" date="2023" name="Environ Microbiome">
        <title>A coral-associated actinobacterium mitigates coral bleaching under heat stress.</title>
        <authorList>
            <person name="Li J."/>
            <person name="Zou Y."/>
            <person name="Li Q."/>
            <person name="Zhang J."/>
            <person name="Bourne D.G."/>
            <person name="Lyu Y."/>
            <person name="Liu C."/>
            <person name="Zhang S."/>
        </authorList>
    </citation>
    <scope>NUCLEOTIDE SEQUENCE [LARGE SCALE GENOMIC DNA]</scope>
    <source>
        <strain evidence="2 3">SCSIO 13291</strain>
    </source>
</reference>
<dbReference type="EMBL" id="CP115965">
    <property type="protein sequence ID" value="WZW99934.1"/>
    <property type="molecule type" value="Genomic_DNA"/>
</dbReference>
<dbReference type="Pfam" id="PF10011">
    <property type="entry name" value="DUF2254"/>
    <property type="match status" value="1"/>
</dbReference>
<proteinExistence type="predicted"/>
<keyword evidence="1" id="KW-1133">Transmembrane helix</keyword>
<evidence type="ECO:0000313" key="2">
    <source>
        <dbReference type="EMBL" id="WZW99934.1"/>
    </source>
</evidence>
<accession>A0ABZ3CAY9</accession>
<organism evidence="2 3">
    <name type="scientific">Propioniciclava soli</name>
    <dbReference type="NCBI Taxonomy" id="2775081"/>
    <lineage>
        <taxon>Bacteria</taxon>
        <taxon>Bacillati</taxon>
        <taxon>Actinomycetota</taxon>
        <taxon>Actinomycetes</taxon>
        <taxon>Propionibacteriales</taxon>
        <taxon>Propionibacteriaceae</taxon>
        <taxon>Propioniciclava</taxon>
    </lineage>
</organism>
<keyword evidence="1" id="KW-0472">Membrane</keyword>
<gene>
    <name evidence="2" type="ORF">PCC79_07045</name>
</gene>
<feature type="transmembrane region" description="Helical" evidence="1">
    <location>
        <begin position="69"/>
        <end position="93"/>
    </location>
</feature>
<feature type="transmembrane region" description="Helical" evidence="1">
    <location>
        <begin position="27"/>
        <end position="48"/>
    </location>
</feature>
<keyword evidence="3" id="KW-1185">Reference proteome</keyword>
<feature type="transmembrane region" description="Helical" evidence="1">
    <location>
        <begin position="113"/>
        <end position="134"/>
    </location>
</feature>